<feature type="disulfide bond" evidence="25">
    <location>
        <begin position="569"/>
        <end position="599"/>
    </location>
</feature>
<feature type="active site" description="Charge relay system" evidence="22">
    <location>
        <position position="573"/>
    </location>
</feature>
<evidence type="ECO:0000256" key="24">
    <source>
        <dbReference type="PIRSR" id="PIRSR001149-3"/>
    </source>
</evidence>
<dbReference type="InterPro" id="IPR033116">
    <property type="entry name" value="TRYPSIN_SER"/>
</dbReference>
<feature type="glycosylation site" description="N-linked (GlcNAc...) (complex) asparagine" evidence="24">
    <location>
        <position position="421"/>
    </location>
</feature>
<evidence type="ECO:0000256" key="17">
    <source>
        <dbReference type="ARBA" id="ARBA00023157"/>
    </source>
</evidence>
<keyword evidence="12 21" id="KW-0378">Hydrolase</keyword>
<feature type="site" description="Cleavage; by factor Xa" evidence="23">
    <location>
        <begin position="368"/>
        <end position="369"/>
    </location>
</feature>
<dbReference type="InterPro" id="IPR001314">
    <property type="entry name" value="Peptidase_S1A"/>
</dbReference>
<dbReference type="InterPro" id="IPR051659">
    <property type="entry name" value="Serine_Protease_S1-Domain"/>
</dbReference>
<dbReference type="SMART" id="SM00130">
    <property type="entry name" value="KR"/>
    <property type="match status" value="2"/>
</dbReference>
<evidence type="ECO:0000256" key="7">
    <source>
        <dbReference type="ARBA" id="ARBA00022670"/>
    </source>
</evidence>
<dbReference type="EC" id="3.4.21.5" evidence="2 21"/>
<evidence type="ECO:0000259" key="30">
    <source>
        <dbReference type="PROSITE" id="PS50998"/>
    </source>
</evidence>
<evidence type="ECO:0000259" key="29">
    <source>
        <dbReference type="PROSITE" id="PS50240"/>
    </source>
</evidence>
<keyword evidence="7 21" id="KW-0645">Protease</keyword>
<dbReference type="InterPro" id="IPR037111">
    <property type="entry name" value="Thrombin_light_chain_sf"/>
</dbReference>
<dbReference type="eggNOG" id="ENOG502QTSX">
    <property type="taxonomic scope" value="Eukaryota"/>
</dbReference>
<evidence type="ECO:0000256" key="13">
    <source>
        <dbReference type="ARBA" id="ARBA00022825"/>
    </source>
</evidence>
<dbReference type="InterPro" id="IPR035972">
    <property type="entry name" value="GLA-like_dom_SF"/>
</dbReference>
<accession>F7CHB6</accession>
<evidence type="ECO:0000256" key="23">
    <source>
        <dbReference type="PIRSR" id="PIRSR001149-2"/>
    </source>
</evidence>
<comment type="caution">
    <text evidence="26">Lacks conserved residue(s) required for the propagation of feature annotation.</text>
</comment>
<dbReference type="PROSITE" id="PS50240">
    <property type="entry name" value="TRYPSIN_DOM"/>
    <property type="match status" value="1"/>
</dbReference>
<comment type="function">
    <text evidence="20">Thrombin, which cleaves bonds after Arg and Lys, converts fibrinogen to fibrin and activates factors V, VII, VIII, XIII, and, in complex with thrombomodulin, protein C. Functions in blood homeostasis, inflammation and wound healing. Activates coagulation factor XI (F11); activation is promoted by the contact with negatively charged surfaces. Triggers the production of pro-inflammatory cytokines, such as MCP-1/CCL2 and IL8/CXCL8, in endothelial cells.</text>
</comment>
<evidence type="ECO:0000256" key="3">
    <source>
        <dbReference type="ARBA" id="ARBA00014840"/>
    </source>
</evidence>
<feature type="domain" description="Gla" evidence="30">
    <location>
        <begin position="51"/>
        <end position="97"/>
    </location>
</feature>
<feature type="active site" description="Charge relay system" evidence="22">
    <location>
        <position position="411"/>
    </location>
</feature>
<dbReference type="FunFam" id="2.40.10.10:FF:000068">
    <property type="entry name" value="transmembrane protease serine 2"/>
    <property type="match status" value="1"/>
</dbReference>
<feature type="disulfide bond" evidence="25">
    <location>
        <begin position="98"/>
        <end position="111"/>
    </location>
</feature>
<dbReference type="RefSeq" id="NP_001098055.1">
    <property type="nucleotide sequence ID" value="NM_001104585.1"/>
</dbReference>
<dbReference type="SMART" id="SM00020">
    <property type="entry name" value="Tryp_SPc"/>
    <property type="match status" value="1"/>
</dbReference>
<feature type="glycosylation site" description="N-linked (GlcNAc...) (complex) asparagine" evidence="24">
    <location>
        <position position="129"/>
    </location>
</feature>
<evidence type="ECO:0000256" key="10">
    <source>
        <dbReference type="ARBA" id="ARBA00022729"/>
    </source>
</evidence>
<comment type="catalytic activity">
    <reaction evidence="1 21">
        <text>Selective cleavage of Arg-|-Gly bonds in fibrinogen to form fibrin and release fibrinopeptides A and B.</text>
        <dbReference type="EC" id="3.4.21.5"/>
    </reaction>
</comment>
<keyword evidence="9 21" id="KW-0356">Hemostasis</keyword>
<dbReference type="SMART" id="SM00069">
    <property type="entry name" value="GLA"/>
    <property type="match status" value="1"/>
</dbReference>
<dbReference type="GO" id="GO:0007596">
    <property type="term" value="P:blood coagulation"/>
    <property type="evidence" value="ECO:0007669"/>
    <property type="project" value="UniProtKB-KW"/>
</dbReference>
<dbReference type="Pfam" id="PF00594">
    <property type="entry name" value="Gla"/>
    <property type="match status" value="1"/>
</dbReference>
<feature type="domain" description="Kringle" evidence="28">
    <location>
        <begin position="115"/>
        <end position="194"/>
    </location>
</feature>
<dbReference type="FunFam" id="2.40.20.10:FF:000017">
    <property type="entry name" value="Prothrombin"/>
    <property type="match status" value="1"/>
</dbReference>
<proteinExistence type="evidence at transcript level"/>
<evidence type="ECO:0000256" key="18">
    <source>
        <dbReference type="ARBA" id="ARBA00023180"/>
    </source>
</evidence>
<dbReference type="Gene3D" id="2.40.20.10">
    <property type="entry name" value="Plasminogen Kringle 4"/>
    <property type="match status" value="2"/>
</dbReference>
<dbReference type="Pfam" id="PF00089">
    <property type="entry name" value="Trypsin"/>
    <property type="match status" value="1"/>
</dbReference>
<feature type="disulfide bond" evidence="25">
    <location>
        <begin position="396"/>
        <end position="412"/>
    </location>
</feature>
<dbReference type="PROSITE" id="PS00021">
    <property type="entry name" value="KRINGLE_1"/>
    <property type="match status" value="2"/>
</dbReference>
<keyword evidence="4" id="KW-0301">Gamma-carboxyglutamic acid</keyword>
<feature type="disulfide bond" evidence="25">
    <location>
        <begin position="137"/>
        <end position="177"/>
    </location>
</feature>
<evidence type="ECO:0000256" key="6">
    <source>
        <dbReference type="ARBA" id="ARBA00022572"/>
    </source>
</evidence>
<evidence type="ECO:0000256" key="2">
    <source>
        <dbReference type="ARBA" id="ARBA00012174"/>
    </source>
</evidence>
<feature type="active site" description="Charge relay system" evidence="22">
    <location>
        <position position="467"/>
    </location>
</feature>
<dbReference type="PANTHER" id="PTHR24254:SF10">
    <property type="entry name" value="PROTHROMBIN"/>
    <property type="match status" value="1"/>
</dbReference>
<dbReference type="MEROPS" id="S01.217"/>
<dbReference type="CDD" id="cd00190">
    <property type="entry name" value="Tryp_SPc"/>
    <property type="match status" value="1"/>
</dbReference>
<dbReference type="PRINTS" id="PR01505">
    <property type="entry name" value="PROTHROMBIN"/>
</dbReference>
<dbReference type="CTD" id="2147"/>
<feature type="domain" description="Peptidase S1" evidence="29">
    <location>
        <begin position="369"/>
        <end position="623"/>
    </location>
</feature>
<dbReference type="Gene3D" id="4.10.140.10">
    <property type="entry name" value="Thrombin light chain domain"/>
    <property type="match status" value="1"/>
</dbReference>
<dbReference type="PROSITE" id="PS00135">
    <property type="entry name" value="TRYPSIN_SER"/>
    <property type="match status" value="1"/>
</dbReference>
<dbReference type="GO" id="GO:0004252">
    <property type="term" value="F:serine-type endopeptidase activity"/>
    <property type="evidence" value="ECO:0007669"/>
    <property type="project" value="UniProtKB-EC"/>
</dbReference>
<dbReference type="PROSITE" id="PS50998">
    <property type="entry name" value="GLA_2"/>
    <property type="match status" value="1"/>
</dbReference>
<evidence type="ECO:0000256" key="26">
    <source>
        <dbReference type="PROSITE-ProRule" id="PRU00121"/>
    </source>
</evidence>
<dbReference type="FunFam" id="2.40.10.10:FF:000085">
    <property type="entry name" value="Prothrombin"/>
    <property type="match status" value="1"/>
</dbReference>
<dbReference type="GO" id="GO:0006508">
    <property type="term" value="P:proteolysis"/>
    <property type="evidence" value="ECO:0007669"/>
    <property type="project" value="UniProtKB-KW"/>
</dbReference>
<keyword evidence="11" id="KW-0677">Repeat</keyword>
<dbReference type="InterPro" id="IPR043504">
    <property type="entry name" value="Peptidase_S1_PA_chymotrypsin"/>
</dbReference>
<feature type="site" description="Cleavage; by factor Xa" evidence="23">
    <location>
        <begin position="332"/>
        <end position="333"/>
    </location>
</feature>
<evidence type="ECO:0000256" key="25">
    <source>
        <dbReference type="PIRSR" id="PIRSR001149-4"/>
    </source>
</evidence>
<evidence type="ECO:0000256" key="12">
    <source>
        <dbReference type="ARBA" id="ARBA00022801"/>
    </source>
</evidence>
<keyword evidence="8" id="KW-0165">Cleavage on pair of basic residues</keyword>
<dbReference type="PANTHER" id="PTHR24254">
    <property type="entry name" value="PROTHROMBIN"/>
    <property type="match status" value="1"/>
</dbReference>
<feature type="disulfide bond" evidence="25">
    <location>
        <begin position="239"/>
        <end position="279"/>
    </location>
</feature>
<keyword evidence="18" id="KW-0325">Glycoprotein</keyword>
<dbReference type="OrthoDB" id="6380398at2759"/>
<dbReference type="SUPFAM" id="SSF57440">
    <property type="entry name" value="Kringle-like"/>
    <property type="match status" value="2"/>
</dbReference>
<dbReference type="PRINTS" id="PR00018">
    <property type="entry name" value="KRINGLE"/>
</dbReference>
<dbReference type="CDD" id="cd00108">
    <property type="entry name" value="KR"/>
    <property type="match status" value="2"/>
</dbReference>
<dbReference type="GO" id="GO:0006953">
    <property type="term" value="P:acute-phase response"/>
    <property type="evidence" value="ECO:0007669"/>
    <property type="project" value="UniProtKB-KW"/>
</dbReference>
<feature type="disulfide bond" description="Interchain (between light and heavy chains)" evidence="25">
    <location>
        <begin position="341"/>
        <end position="487"/>
    </location>
</feature>
<feature type="disulfide bond" evidence="25">
    <location>
        <begin position="541"/>
        <end position="555"/>
    </location>
</feature>
<dbReference type="InterPro" id="IPR000294">
    <property type="entry name" value="GLA_domain"/>
</dbReference>
<dbReference type="HOGENOM" id="CLU_006842_19_4_1"/>
<dbReference type="InterPro" id="IPR013806">
    <property type="entry name" value="Kringle-like"/>
</dbReference>
<dbReference type="InterPro" id="IPR000001">
    <property type="entry name" value="Kringle"/>
</dbReference>
<dbReference type="Pfam" id="PF00051">
    <property type="entry name" value="Kringle"/>
    <property type="match status" value="2"/>
</dbReference>
<evidence type="ECO:0000256" key="1">
    <source>
        <dbReference type="ARBA" id="ARBA00001621"/>
    </source>
</evidence>
<accession>A0N064</accession>
<dbReference type="FunFam" id="4.10.140.10:FF:000001">
    <property type="entry name" value="Prothrombin"/>
    <property type="match status" value="1"/>
</dbReference>
<dbReference type="InterPro" id="IPR018056">
    <property type="entry name" value="Kringle_CS"/>
</dbReference>
<keyword evidence="14" id="KW-0106">Calcium</keyword>
<feature type="disulfide bond" evidence="25">
    <location>
        <begin position="116"/>
        <end position="194"/>
    </location>
</feature>
<evidence type="ECO:0000256" key="11">
    <source>
        <dbReference type="ARBA" id="ARBA00022737"/>
    </source>
</evidence>
<feature type="disulfide bond" evidence="25">
    <location>
        <begin position="267"/>
        <end position="291"/>
    </location>
</feature>
<dbReference type="PRINTS" id="PR00001">
    <property type="entry name" value="GLABLOOD"/>
</dbReference>
<gene>
    <name evidence="32" type="primary">F2</name>
</gene>
<dbReference type="PROSITE" id="PS00011">
    <property type="entry name" value="GLA_1"/>
    <property type="match status" value="1"/>
</dbReference>
<evidence type="ECO:0000256" key="8">
    <source>
        <dbReference type="ARBA" id="ARBA00022685"/>
    </source>
</evidence>
<feature type="glycosylation site" description="N-linked (GlcNAc...) (complex) asparagine" evidence="24">
    <location>
        <position position="151"/>
    </location>
</feature>
<evidence type="ECO:0000256" key="15">
    <source>
        <dbReference type="ARBA" id="ARBA00023084"/>
    </source>
</evidence>
<evidence type="ECO:0000256" key="14">
    <source>
        <dbReference type="ARBA" id="ARBA00022837"/>
    </source>
</evidence>
<dbReference type="InterPro" id="IPR038178">
    <property type="entry name" value="Kringle_sf"/>
</dbReference>
<dbReference type="InterPro" id="IPR001254">
    <property type="entry name" value="Trypsin_dom"/>
</dbReference>
<evidence type="ECO:0000256" key="4">
    <source>
        <dbReference type="ARBA" id="ARBA00022479"/>
    </source>
</evidence>
<name>A0N064_MACMU</name>
<dbReference type="PROSITE" id="PS00134">
    <property type="entry name" value="TRYPSIN_HIS"/>
    <property type="match status" value="1"/>
</dbReference>
<evidence type="ECO:0000256" key="22">
    <source>
        <dbReference type="PIRSR" id="PIRSR001149-1"/>
    </source>
</evidence>
<dbReference type="VGNC" id="VGNC:72464">
    <property type="gene designation" value="F2"/>
</dbReference>
<dbReference type="EMBL" id="EF057490">
    <property type="protein sequence ID" value="ABK54293.1"/>
    <property type="molecule type" value="mRNA"/>
</dbReference>
<sequence length="627" mass="70619">MAHVRGLQLPGCLALAALCSLVHSQHVFLAPQQVFLAPQQALSLLQRVRRASSGFLEEVFKGNLERECVEETCSYEEAFEALESSTATDAFWAKYTACETARTSRDTLAACLEGNCAEDLGTNYRGHVNITRSGIECQLWRSRYPHKPEINSTTHPGADLQENFCRNPDSSTTGPWCYTTDPTVRREECSIPVCGQDQVTVAMTPRSSVNLSLPSEECVPDRGRQYQGHLAVTTHGLPCLAWASAQAKALSKHQDFDSAVQLVENFCRNPDGDEEGVWCYVAGKPGDFEYCDLNYCEEAVDEETGDGLGEDPDRAIEGRTATSEYQTFFDPRTFGLGEADCGLRPLFEKKSLEDKTEGELLESYIDGRIVEGWDAEIGMSPWQVMLFRKSPQELLCGASLISDRWVLTAAHCLLYPPWDKNFTENDLLVRIGKHSRTRYERNIEKISMLEKIYIHPRYNWRENLDRDIALMKLKKPITFSDYIHPVCLPDRETAASLFQAGYKGRVTGWGNLKETWTTNVGKVQPSVLQVVNLPIVERSVCKDSTRIRITDNMFCAGYKPGEGKRGDACEGDSGGPFVMKNPLNKRWYQMGIVSWGEGCDRDGKYGFYTHVFRLKKWIQKVIDQFGD</sequence>
<dbReference type="InterPro" id="IPR018992">
    <property type="entry name" value="Thrombin_light_chain"/>
</dbReference>
<feature type="chain" id="PRO_5014083269" description="Prothrombin" evidence="27">
    <location>
        <begin position="25"/>
        <end position="627"/>
    </location>
</feature>
<reference evidence="31" key="1">
    <citation type="submission" date="2006-10" db="EMBL/GenBank/DDBJ databases">
        <authorList>
            <person name="Qin S."/>
            <person name="Tan W."/>
            <person name="Chen Y."/>
            <person name="Cheng J."/>
        </authorList>
    </citation>
    <scope>NUCLEOTIDE SEQUENCE</scope>
</reference>
<keyword evidence="15 21" id="KW-0094">Blood coagulation</keyword>
<dbReference type="Gene3D" id="2.40.10.10">
    <property type="entry name" value="Trypsin-like serine proteases"/>
    <property type="match status" value="2"/>
</dbReference>
<evidence type="ECO:0000313" key="32">
    <source>
        <dbReference type="VGNC" id="VGNC:72464"/>
    </source>
</evidence>
<feature type="domain" description="Kringle" evidence="28">
    <location>
        <begin position="217"/>
        <end position="296"/>
    </location>
</feature>
<evidence type="ECO:0000313" key="31">
    <source>
        <dbReference type="EMBL" id="ABK54293.1"/>
    </source>
</evidence>
<dbReference type="PRINTS" id="PR00722">
    <property type="entry name" value="CHYMOTRYPSIN"/>
</dbReference>
<dbReference type="InterPro" id="IPR009003">
    <property type="entry name" value="Peptidase_S1_PA"/>
</dbReference>
<comment type="similarity">
    <text evidence="21">Belongs to the peptidase S1 family.</text>
</comment>
<dbReference type="InterPro" id="IPR003966">
    <property type="entry name" value="Prothrombin/thrombin"/>
</dbReference>
<keyword evidence="5 21" id="KW-0011">Acute phase</keyword>
<dbReference type="Pfam" id="PF09396">
    <property type="entry name" value="Thrombin_light"/>
    <property type="match status" value="1"/>
</dbReference>
<dbReference type="PIRSF" id="PIRSF001149">
    <property type="entry name" value="Thrombin"/>
    <property type="match status" value="1"/>
</dbReference>
<dbReference type="FunFam" id="2.40.20.10:FF:000015">
    <property type="entry name" value="Prothrombin"/>
    <property type="match status" value="1"/>
</dbReference>
<dbReference type="GO" id="GO:0005509">
    <property type="term" value="F:calcium ion binding"/>
    <property type="evidence" value="ECO:0007669"/>
    <property type="project" value="InterPro"/>
</dbReference>
<dbReference type="SUPFAM" id="SSF50494">
    <property type="entry name" value="Trypsin-like serine proteases"/>
    <property type="match status" value="1"/>
</dbReference>
<dbReference type="GeneID" id="712729"/>
<evidence type="ECO:0000256" key="5">
    <source>
        <dbReference type="ARBA" id="ARBA00022486"/>
    </source>
</evidence>
<keyword evidence="13 21" id="KW-0720">Serine protease</keyword>
<feature type="signal peptide" evidence="27">
    <location>
        <begin position="1"/>
        <end position="24"/>
    </location>
</feature>
<keyword evidence="16" id="KW-0865">Zymogen</keyword>
<dbReference type="SUPFAM" id="SSF57630">
    <property type="entry name" value="GLA-domain"/>
    <property type="match status" value="1"/>
</dbReference>
<keyword evidence="17 25" id="KW-1015">Disulfide bond</keyword>
<feature type="disulfide bond" evidence="25">
    <location>
        <begin position="218"/>
        <end position="296"/>
    </location>
</feature>
<feature type="disulfide bond" evidence="25">
    <location>
        <begin position="165"/>
        <end position="189"/>
    </location>
</feature>
<dbReference type="GO" id="GO:0005576">
    <property type="term" value="C:extracellular region"/>
    <property type="evidence" value="ECO:0007669"/>
    <property type="project" value="InterPro"/>
</dbReference>
<dbReference type="AlphaFoldDB" id="A0N064"/>
<evidence type="ECO:0000256" key="19">
    <source>
        <dbReference type="ARBA" id="ARBA00032835"/>
    </source>
</evidence>
<dbReference type="PROSITE" id="PS50070">
    <property type="entry name" value="KRINGLE_2"/>
    <property type="match status" value="2"/>
</dbReference>
<evidence type="ECO:0000256" key="27">
    <source>
        <dbReference type="SAM" id="SignalP"/>
    </source>
</evidence>
<evidence type="ECO:0000256" key="21">
    <source>
        <dbReference type="PIRNR" id="PIRNR001149"/>
    </source>
</evidence>
<evidence type="ECO:0000256" key="20">
    <source>
        <dbReference type="ARBA" id="ARBA00049579"/>
    </source>
</evidence>
<dbReference type="KEGG" id="mcc:712729"/>
<evidence type="ECO:0000259" key="28">
    <source>
        <dbReference type="PROSITE" id="PS50070"/>
    </source>
</evidence>
<evidence type="ECO:0000256" key="9">
    <source>
        <dbReference type="ARBA" id="ARBA00022696"/>
    </source>
</evidence>
<dbReference type="SMR" id="A0N064"/>
<feature type="site" description="Cleavage; by thrombin" evidence="23">
    <location>
        <begin position="206"/>
        <end position="207"/>
    </location>
</feature>
<dbReference type="InterPro" id="IPR018114">
    <property type="entry name" value="TRYPSIN_HIS"/>
</dbReference>
<keyword evidence="6 26" id="KW-0420">Kringle</keyword>
<keyword evidence="10 27" id="KW-0732">Signal</keyword>
<protein>
    <recommendedName>
        <fullName evidence="3 21">Prothrombin</fullName>
        <ecNumber evidence="2 21">3.4.21.5</ecNumber>
    </recommendedName>
    <alternativeName>
        <fullName evidence="19 21">Coagulation factor II</fullName>
    </alternativeName>
</protein>
<organism evidence="31">
    <name type="scientific">Macaca mulatta</name>
    <name type="common">Rhesus macaque</name>
    <dbReference type="NCBI Taxonomy" id="9544"/>
    <lineage>
        <taxon>Eukaryota</taxon>
        <taxon>Metazoa</taxon>
        <taxon>Chordata</taxon>
        <taxon>Craniata</taxon>
        <taxon>Vertebrata</taxon>
        <taxon>Euteleostomi</taxon>
        <taxon>Mammalia</taxon>
        <taxon>Eutheria</taxon>
        <taxon>Euarchontoglires</taxon>
        <taxon>Primates</taxon>
        <taxon>Haplorrhini</taxon>
        <taxon>Catarrhini</taxon>
        <taxon>Cercopithecidae</taxon>
        <taxon>Cercopithecinae</taxon>
        <taxon>Macaca</taxon>
    </lineage>
</organism>
<evidence type="ECO:0000256" key="16">
    <source>
        <dbReference type="ARBA" id="ARBA00023145"/>
    </source>
</evidence>
<feature type="disulfide bond" evidence="25">
    <location>
        <begin position="68"/>
        <end position="73"/>
    </location>
</feature>